<protein>
    <submittedName>
        <fullName evidence="5">Alpha/beta hydrolase-3</fullName>
    </submittedName>
</protein>
<evidence type="ECO:0000313" key="6">
    <source>
        <dbReference type="Proteomes" id="UP000188268"/>
    </source>
</evidence>
<evidence type="ECO:0000256" key="1">
    <source>
        <dbReference type="ARBA" id="ARBA00010515"/>
    </source>
</evidence>
<name>A0A1R3J2I3_COCAP</name>
<feature type="active site" evidence="2">
    <location>
        <position position="317"/>
    </location>
</feature>
<gene>
    <name evidence="5" type="ORF">CCACVL1_08042</name>
</gene>
<dbReference type="AlphaFoldDB" id="A0A1R3J2I3"/>
<proteinExistence type="inferred from homology"/>
<dbReference type="PANTHER" id="PTHR23024">
    <property type="entry name" value="ARYLACETAMIDE DEACETYLASE"/>
    <property type="match status" value="1"/>
</dbReference>
<comment type="caution">
    <text evidence="5">The sequence shown here is derived from an EMBL/GenBank/DDBJ whole genome shotgun (WGS) entry which is preliminary data.</text>
</comment>
<feature type="region of interest" description="Disordered" evidence="3">
    <location>
        <begin position="1"/>
        <end position="27"/>
    </location>
</feature>
<dbReference type="OMA" id="NLCVRGN"/>
<feature type="domain" description="Alpha/beta hydrolase fold-3" evidence="4">
    <location>
        <begin position="230"/>
        <end position="453"/>
    </location>
</feature>
<feature type="compositionally biased region" description="Low complexity" evidence="3">
    <location>
        <begin position="1"/>
        <end position="26"/>
    </location>
</feature>
<keyword evidence="6" id="KW-1185">Reference proteome</keyword>
<dbReference type="InterPro" id="IPR033140">
    <property type="entry name" value="Lipase_GDXG_put_SER_AS"/>
</dbReference>
<sequence>MGMATLSFSSLNPLSSSFSSASSSSSTNHFLPKLSLTKQEISTLSGYNSKSKSRRKLLFQPTRLILHPVLLLSGFDKPLDTQTFLATISVLAAIALSLFLGLRGDPVPCDRCAGNGGTKCVFCDNGKMKQETGLIDCRVCKGAEAGNMSNTDSASGAPPFYEVDECRGVLRVYSDGSIWRSPNPSFNVPVEDDGSVLWKDVVFDPKHNLQLRLYKPASSSPSSAKLPIFYYIHGGGFCIGSRAWPNCQNYCFKLASELQAVVISPDYRLAPENRLPAAIEDGFMAVQWLQAQARAENPDAWLTDAADFSKVFISGDSAGGNIAHNLAVQLGAGSPDLAPVCVRGYVLLAPFFGGTVRSRSEAEGPKDAFLNLELIDRFWRLSIPIGDTTDHPLVNPFGPVSRNLEHASLDPILVVVGGSDLLKDRAEEYANKLKKWGNKTEYVEFEGQQHGFFTINPNSEPSKALMLIIKRFIAENSC</sequence>
<dbReference type="Proteomes" id="UP000188268">
    <property type="component" value="Unassembled WGS sequence"/>
</dbReference>
<evidence type="ECO:0000259" key="4">
    <source>
        <dbReference type="Pfam" id="PF07859"/>
    </source>
</evidence>
<dbReference type="PANTHER" id="PTHR23024:SF535">
    <property type="entry name" value="OS07G0162900 PROTEIN"/>
    <property type="match status" value="1"/>
</dbReference>
<reference evidence="5 6" key="1">
    <citation type="submission" date="2013-09" db="EMBL/GenBank/DDBJ databases">
        <title>Corchorus capsularis genome sequencing.</title>
        <authorList>
            <person name="Alam M."/>
            <person name="Haque M.S."/>
            <person name="Islam M.S."/>
            <person name="Emdad E.M."/>
            <person name="Islam M.M."/>
            <person name="Ahmed B."/>
            <person name="Halim A."/>
            <person name="Hossen Q.M.M."/>
            <person name="Hossain M.Z."/>
            <person name="Ahmed R."/>
            <person name="Khan M.M."/>
            <person name="Islam R."/>
            <person name="Rashid M.M."/>
            <person name="Khan S.A."/>
            <person name="Rahman M.S."/>
            <person name="Alam M."/>
        </authorList>
    </citation>
    <scope>NUCLEOTIDE SEQUENCE [LARGE SCALE GENOMIC DNA]</scope>
    <source>
        <strain evidence="6">cv. CVL-1</strain>
        <tissue evidence="5">Whole seedling</tissue>
    </source>
</reference>
<dbReference type="GO" id="GO:0016787">
    <property type="term" value="F:hydrolase activity"/>
    <property type="evidence" value="ECO:0007669"/>
    <property type="project" value="UniProtKB-KW"/>
</dbReference>
<dbReference type="STRING" id="210143.A0A1R3J2I3"/>
<organism evidence="5 6">
    <name type="scientific">Corchorus capsularis</name>
    <name type="common">Jute</name>
    <dbReference type="NCBI Taxonomy" id="210143"/>
    <lineage>
        <taxon>Eukaryota</taxon>
        <taxon>Viridiplantae</taxon>
        <taxon>Streptophyta</taxon>
        <taxon>Embryophyta</taxon>
        <taxon>Tracheophyta</taxon>
        <taxon>Spermatophyta</taxon>
        <taxon>Magnoliopsida</taxon>
        <taxon>eudicotyledons</taxon>
        <taxon>Gunneridae</taxon>
        <taxon>Pentapetalae</taxon>
        <taxon>rosids</taxon>
        <taxon>malvids</taxon>
        <taxon>Malvales</taxon>
        <taxon>Malvaceae</taxon>
        <taxon>Grewioideae</taxon>
        <taxon>Apeibeae</taxon>
        <taxon>Corchorus</taxon>
    </lineage>
</organism>
<dbReference type="EMBL" id="AWWV01008838">
    <property type="protein sequence ID" value="OMO89043.1"/>
    <property type="molecule type" value="Genomic_DNA"/>
</dbReference>
<dbReference type="InterPro" id="IPR050466">
    <property type="entry name" value="Carboxylest/Gibb_receptor"/>
</dbReference>
<comment type="similarity">
    <text evidence="1">Belongs to the 'GDXG' lipolytic enzyme family.</text>
</comment>
<dbReference type="InterPro" id="IPR029058">
    <property type="entry name" value="AB_hydrolase_fold"/>
</dbReference>
<dbReference type="SUPFAM" id="SSF53474">
    <property type="entry name" value="alpha/beta-Hydrolases"/>
    <property type="match status" value="1"/>
</dbReference>
<evidence type="ECO:0000313" key="5">
    <source>
        <dbReference type="EMBL" id="OMO89043.1"/>
    </source>
</evidence>
<dbReference type="Pfam" id="PF07859">
    <property type="entry name" value="Abhydrolase_3"/>
    <property type="match status" value="1"/>
</dbReference>
<dbReference type="OrthoDB" id="408631at2759"/>
<evidence type="ECO:0000256" key="2">
    <source>
        <dbReference type="PROSITE-ProRule" id="PRU10038"/>
    </source>
</evidence>
<evidence type="ECO:0000256" key="3">
    <source>
        <dbReference type="SAM" id="MobiDB-lite"/>
    </source>
</evidence>
<dbReference type="Gene3D" id="3.40.50.1820">
    <property type="entry name" value="alpha/beta hydrolase"/>
    <property type="match status" value="1"/>
</dbReference>
<accession>A0A1R3J2I3</accession>
<dbReference type="PROSITE" id="PS01174">
    <property type="entry name" value="LIPASE_GDXG_SER"/>
    <property type="match status" value="1"/>
</dbReference>
<keyword evidence="5" id="KW-0378">Hydrolase</keyword>
<dbReference type="InterPro" id="IPR013094">
    <property type="entry name" value="AB_hydrolase_3"/>
</dbReference>
<dbReference type="Gramene" id="OMO89043">
    <property type="protein sequence ID" value="OMO89043"/>
    <property type="gene ID" value="CCACVL1_08042"/>
</dbReference>